<reference evidence="7" key="1">
    <citation type="submission" date="2019-04" db="EMBL/GenBank/DDBJ databases">
        <authorList>
            <consortium name="Science for Life Laboratories"/>
        </authorList>
    </citation>
    <scope>NUCLEOTIDE SEQUENCE</scope>
    <source>
        <strain evidence="7">MBLW1</strain>
    </source>
</reference>
<evidence type="ECO:0000259" key="5">
    <source>
        <dbReference type="Pfam" id="PF04542"/>
    </source>
</evidence>
<dbReference type="InterPro" id="IPR007627">
    <property type="entry name" value="RNA_pol_sigma70_r2"/>
</dbReference>
<dbReference type="InterPro" id="IPR000943">
    <property type="entry name" value="RNA_pol_sigma70"/>
</dbReference>
<protein>
    <recommendedName>
        <fullName evidence="9">RNA polymerase sigma-70 region 2 domain-containing protein</fullName>
    </recommendedName>
</protein>
<evidence type="ECO:0000256" key="1">
    <source>
        <dbReference type="ARBA" id="ARBA00023015"/>
    </source>
</evidence>
<dbReference type="InterPro" id="IPR013324">
    <property type="entry name" value="RNA_pol_sigma_r3/r4-like"/>
</dbReference>
<dbReference type="AlphaFoldDB" id="A0A6C2YTM4"/>
<sequence>MNPLLPDLVPSDVLEQAQAGNPTAQMDILSRHHTLIAVKVQRARRRCPWLAADDLFAEAQVVVLKAIRRFHPARGGHFTRYALRSVRGRFHDLIRREQSQSDARIHSDAETNQQLLDEFPTPRPHRLEQMQQIHELLPELPDRERQVIDWHFGVTTGSAQRLEWIGRRMGISRQRAQQLLHRGYRMLRERLDADPLARLV</sequence>
<evidence type="ECO:0000259" key="6">
    <source>
        <dbReference type="Pfam" id="PF04545"/>
    </source>
</evidence>
<dbReference type="NCBIfam" id="TIGR02937">
    <property type="entry name" value="sigma70-ECF"/>
    <property type="match status" value="1"/>
</dbReference>
<dbReference type="Proteomes" id="UP000464378">
    <property type="component" value="Chromosome"/>
</dbReference>
<proteinExistence type="predicted"/>
<dbReference type="PRINTS" id="PR00046">
    <property type="entry name" value="SIGMA70FCT"/>
</dbReference>
<dbReference type="EMBL" id="LR593887">
    <property type="protein sequence ID" value="VTS06120.1"/>
    <property type="molecule type" value="Genomic_DNA"/>
</dbReference>
<accession>A0A6C2YTM4</accession>
<keyword evidence="3" id="KW-0238">DNA-binding</keyword>
<dbReference type="KEGG" id="tim:GMBLW1_48140"/>
<dbReference type="RefSeq" id="WP_162659466.1">
    <property type="nucleotide sequence ID" value="NZ_LR593887.1"/>
</dbReference>
<dbReference type="Gene3D" id="1.10.10.10">
    <property type="entry name" value="Winged helix-like DNA-binding domain superfamily/Winged helix DNA-binding domain"/>
    <property type="match status" value="1"/>
</dbReference>
<dbReference type="SUPFAM" id="SSF88659">
    <property type="entry name" value="Sigma3 and sigma4 domains of RNA polymerase sigma factors"/>
    <property type="match status" value="1"/>
</dbReference>
<dbReference type="Pfam" id="PF04542">
    <property type="entry name" value="Sigma70_r2"/>
    <property type="match status" value="1"/>
</dbReference>
<keyword evidence="1" id="KW-0805">Transcription regulation</keyword>
<keyword evidence="8" id="KW-1185">Reference proteome</keyword>
<dbReference type="CDD" id="cd06171">
    <property type="entry name" value="Sigma70_r4"/>
    <property type="match status" value="1"/>
</dbReference>
<dbReference type="EMBL" id="LR586016">
    <property type="protein sequence ID" value="VIP04379.1"/>
    <property type="molecule type" value="Genomic_DNA"/>
</dbReference>
<organism evidence="7">
    <name type="scientific">Tuwongella immobilis</name>
    <dbReference type="NCBI Taxonomy" id="692036"/>
    <lineage>
        <taxon>Bacteria</taxon>
        <taxon>Pseudomonadati</taxon>
        <taxon>Planctomycetota</taxon>
        <taxon>Planctomycetia</taxon>
        <taxon>Gemmatales</taxon>
        <taxon>Gemmataceae</taxon>
        <taxon>Tuwongella</taxon>
    </lineage>
</organism>
<feature type="domain" description="RNA polymerase sigma-70 region 2" evidence="5">
    <location>
        <begin position="43"/>
        <end position="98"/>
    </location>
</feature>
<dbReference type="PANTHER" id="PTHR30385">
    <property type="entry name" value="SIGMA FACTOR F FLAGELLAR"/>
    <property type="match status" value="1"/>
</dbReference>
<evidence type="ECO:0000256" key="3">
    <source>
        <dbReference type="ARBA" id="ARBA00023125"/>
    </source>
</evidence>
<name>A0A6C2YTM4_9BACT</name>
<dbReference type="GO" id="GO:0006352">
    <property type="term" value="P:DNA-templated transcription initiation"/>
    <property type="evidence" value="ECO:0007669"/>
    <property type="project" value="InterPro"/>
</dbReference>
<dbReference type="InterPro" id="IPR036388">
    <property type="entry name" value="WH-like_DNA-bd_sf"/>
</dbReference>
<evidence type="ECO:0000313" key="8">
    <source>
        <dbReference type="Proteomes" id="UP000464378"/>
    </source>
</evidence>
<dbReference type="InterPro" id="IPR014284">
    <property type="entry name" value="RNA_pol_sigma-70_dom"/>
</dbReference>
<dbReference type="SUPFAM" id="SSF88946">
    <property type="entry name" value="Sigma2 domain of RNA polymerase sigma factors"/>
    <property type="match status" value="1"/>
</dbReference>
<keyword evidence="2" id="KW-0731">Sigma factor</keyword>
<evidence type="ECO:0000313" key="7">
    <source>
        <dbReference type="EMBL" id="VIP04379.1"/>
    </source>
</evidence>
<feature type="domain" description="RNA polymerase sigma-70 region 4" evidence="6">
    <location>
        <begin position="137"/>
        <end position="189"/>
    </location>
</feature>
<evidence type="ECO:0008006" key="9">
    <source>
        <dbReference type="Google" id="ProtNLM"/>
    </source>
</evidence>
<evidence type="ECO:0000256" key="4">
    <source>
        <dbReference type="ARBA" id="ARBA00023163"/>
    </source>
</evidence>
<dbReference type="Gene3D" id="1.10.1740.10">
    <property type="match status" value="1"/>
</dbReference>
<evidence type="ECO:0000256" key="2">
    <source>
        <dbReference type="ARBA" id="ARBA00023082"/>
    </source>
</evidence>
<dbReference type="GO" id="GO:0016987">
    <property type="term" value="F:sigma factor activity"/>
    <property type="evidence" value="ECO:0007669"/>
    <property type="project" value="UniProtKB-KW"/>
</dbReference>
<dbReference type="Pfam" id="PF04545">
    <property type="entry name" value="Sigma70_r4"/>
    <property type="match status" value="1"/>
</dbReference>
<keyword evidence="4" id="KW-0804">Transcription</keyword>
<gene>
    <name evidence="7" type="ORF">GMBLW1_48140</name>
</gene>
<dbReference type="InParanoid" id="A0A6C2YTM4"/>
<dbReference type="GO" id="GO:0003677">
    <property type="term" value="F:DNA binding"/>
    <property type="evidence" value="ECO:0007669"/>
    <property type="project" value="UniProtKB-KW"/>
</dbReference>
<dbReference type="InterPro" id="IPR007630">
    <property type="entry name" value="RNA_pol_sigma70_r4"/>
</dbReference>
<dbReference type="InterPro" id="IPR013325">
    <property type="entry name" value="RNA_pol_sigma_r2"/>
</dbReference>